<accession>A0A1S0TS47</accession>
<dbReference type="GeneID" id="9947362"/>
<dbReference type="EMBL" id="JH712607">
    <property type="protein sequence ID" value="EFO18575.1"/>
    <property type="molecule type" value="Genomic_DNA"/>
</dbReference>
<dbReference type="InParanoid" id="A0A1S0TS47"/>
<proteinExistence type="predicted"/>
<evidence type="ECO:0000313" key="1">
    <source>
        <dbReference type="EMBL" id="EFO18575.1"/>
    </source>
</evidence>
<reference evidence="1" key="1">
    <citation type="submission" date="2012-04" db="EMBL/GenBank/DDBJ databases">
        <title>The Genome Sequence of Loa loa.</title>
        <authorList>
            <consortium name="The Broad Institute Genome Sequencing Platform"/>
            <consortium name="Broad Institute Genome Sequencing Center for Infectious Disease"/>
            <person name="Nutman T.B."/>
            <person name="Fink D.L."/>
            <person name="Russ C."/>
            <person name="Young S."/>
            <person name="Zeng Q."/>
            <person name="Gargeya S."/>
            <person name="Alvarado L."/>
            <person name="Berlin A."/>
            <person name="Chapman S.B."/>
            <person name="Chen Z."/>
            <person name="Freedman E."/>
            <person name="Gellesch M."/>
            <person name="Goldberg J."/>
            <person name="Griggs A."/>
            <person name="Gujja S."/>
            <person name="Heilman E.R."/>
            <person name="Heiman D."/>
            <person name="Howarth C."/>
            <person name="Mehta T."/>
            <person name="Neiman D."/>
            <person name="Pearson M."/>
            <person name="Roberts A."/>
            <person name="Saif S."/>
            <person name="Shea T."/>
            <person name="Shenoy N."/>
            <person name="Sisk P."/>
            <person name="Stolte C."/>
            <person name="Sykes S."/>
            <person name="White J."/>
            <person name="Yandava C."/>
            <person name="Haas B."/>
            <person name="Henn M.R."/>
            <person name="Nusbaum C."/>
            <person name="Birren B."/>
        </authorList>
    </citation>
    <scope>NUCLEOTIDE SEQUENCE [LARGE SCALE GENOMIC DNA]</scope>
</reference>
<sequence>MANWEKILNLKHTESDIWEENELQKDELTKQAFTVYRTIANMIPLQQSITTDNEKPSNVNSKSIGLDSRIKQGKRNRIKQVSFTYQARKKESLLYLHSKKDIMRLHRLYG</sequence>
<dbReference type="RefSeq" id="XP_003145499.1">
    <property type="nucleotide sequence ID" value="XM_003145451.1"/>
</dbReference>
<dbReference type="AlphaFoldDB" id="A0A1S0TS47"/>
<organism evidence="1">
    <name type="scientific">Loa loa</name>
    <name type="common">Eye worm</name>
    <name type="synonym">Filaria loa</name>
    <dbReference type="NCBI Taxonomy" id="7209"/>
    <lineage>
        <taxon>Eukaryota</taxon>
        <taxon>Metazoa</taxon>
        <taxon>Ecdysozoa</taxon>
        <taxon>Nematoda</taxon>
        <taxon>Chromadorea</taxon>
        <taxon>Rhabditida</taxon>
        <taxon>Spirurina</taxon>
        <taxon>Spiruromorpha</taxon>
        <taxon>Filarioidea</taxon>
        <taxon>Onchocercidae</taxon>
        <taxon>Loa</taxon>
    </lineage>
</organism>
<protein>
    <submittedName>
        <fullName evidence="1">Uncharacterized protein</fullName>
    </submittedName>
</protein>
<gene>
    <name evidence="1" type="ORF">LOAG_09925</name>
</gene>
<name>A0A1S0TS47_LOALO</name>
<dbReference type="KEGG" id="loa:LOAG_09925"/>
<dbReference type="CTD" id="9947362"/>